<proteinExistence type="predicted"/>
<evidence type="ECO:0000313" key="4">
    <source>
        <dbReference type="Proteomes" id="UP001281003"/>
    </source>
</evidence>
<dbReference type="GO" id="GO:0016747">
    <property type="term" value="F:acyltransferase activity, transferring groups other than amino-acyl groups"/>
    <property type="evidence" value="ECO:0007669"/>
    <property type="project" value="TreeGrafter"/>
</dbReference>
<dbReference type="EMBL" id="JAUTDP010000006">
    <property type="protein sequence ID" value="KAK3398872.1"/>
    <property type="molecule type" value="Genomic_DNA"/>
</dbReference>
<dbReference type="AlphaFoldDB" id="A0AAE0UCB3"/>
<keyword evidence="4" id="KW-1185">Reference proteome</keyword>
<reference evidence="3" key="2">
    <citation type="submission" date="2023-07" db="EMBL/GenBank/DDBJ databases">
        <authorList>
            <consortium name="Lawrence Berkeley National Laboratory"/>
            <person name="Haridas S."/>
            <person name="Hensen N."/>
            <person name="Bonometti L."/>
            <person name="Westerberg I."/>
            <person name="Brannstrom I.O."/>
            <person name="Guillou S."/>
            <person name="Cros-Aarteil S."/>
            <person name="Calhoun S."/>
            <person name="Kuo A."/>
            <person name="Mondo S."/>
            <person name="Pangilinan J."/>
            <person name="Riley R."/>
            <person name="LaButti K."/>
            <person name="Andreopoulos B."/>
            <person name="Lipzen A."/>
            <person name="Chen C."/>
            <person name="Yanf M."/>
            <person name="Daum C."/>
            <person name="Ng V."/>
            <person name="Clum A."/>
            <person name="Steindorff A."/>
            <person name="Ohm R."/>
            <person name="Martin F."/>
            <person name="Silar P."/>
            <person name="Natvig D."/>
            <person name="Lalanne C."/>
            <person name="Gautier V."/>
            <person name="Ament-velasquez S.L."/>
            <person name="Kruys A."/>
            <person name="Hutchinson M.I."/>
            <person name="Powell A.J."/>
            <person name="Barry K."/>
            <person name="Miller A.N."/>
            <person name="Grigoriev I.V."/>
            <person name="Debuchy R."/>
            <person name="Gladieux P."/>
            <person name="Thoren M.H."/>
            <person name="Johannesson H."/>
        </authorList>
    </citation>
    <scope>NUCLEOTIDE SEQUENCE</scope>
    <source>
        <strain evidence="3">FGSC 1904</strain>
    </source>
</reference>
<evidence type="ECO:0000256" key="2">
    <source>
        <dbReference type="SAM" id="MobiDB-lite"/>
    </source>
</evidence>
<reference evidence="3" key="1">
    <citation type="journal article" date="2023" name="Mol. Phylogenet. Evol.">
        <title>Genome-scale phylogeny and comparative genomics of the fungal order Sordariales.</title>
        <authorList>
            <person name="Hensen N."/>
            <person name="Bonometti L."/>
            <person name="Westerberg I."/>
            <person name="Brannstrom I.O."/>
            <person name="Guillou S."/>
            <person name="Cros-Aarteil S."/>
            <person name="Calhoun S."/>
            <person name="Haridas S."/>
            <person name="Kuo A."/>
            <person name="Mondo S."/>
            <person name="Pangilinan J."/>
            <person name="Riley R."/>
            <person name="LaButti K."/>
            <person name="Andreopoulos B."/>
            <person name="Lipzen A."/>
            <person name="Chen C."/>
            <person name="Yan M."/>
            <person name="Daum C."/>
            <person name="Ng V."/>
            <person name="Clum A."/>
            <person name="Steindorff A."/>
            <person name="Ohm R.A."/>
            <person name="Martin F."/>
            <person name="Silar P."/>
            <person name="Natvig D.O."/>
            <person name="Lalanne C."/>
            <person name="Gautier V."/>
            <person name="Ament-Velasquez S.L."/>
            <person name="Kruys A."/>
            <person name="Hutchinson M.I."/>
            <person name="Powell A.J."/>
            <person name="Barry K."/>
            <person name="Miller A.N."/>
            <person name="Grigoriev I.V."/>
            <person name="Debuchy R."/>
            <person name="Gladieux P."/>
            <person name="Hiltunen Thoren M."/>
            <person name="Johannesson H."/>
        </authorList>
    </citation>
    <scope>NUCLEOTIDE SEQUENCE</scope>
    <source>
        <strain evidence="3">FGSC 1904</strain>
    </source>
</reference>
<feature type="compositionally biased region" description="Low complexity" evidence="2">
    <location>
        <begin position="11"/>
        <end position="23"/>
    </location>
</feature>
<sequence length="641" mass="70940">MSNNANPNAITGNTNNKGNGNTTVDKSTITGNLVNNTNTAASSSATTLPNASAILTTTTPLSPFNQIAPRVYTPRALCFPLSPHANHNPLLAHHHLTSVLSDRLKRIVNLRPSLGGKLQLGINLSDHDRSTLRQQGKYNDWHVYLQTSANKEGEGRDKIPLVVQYPEEGLKKHDTEKFFGCDLEAVRGWPGRYFDYKQLRRDEFPVEPFVNPQLTDLRQLKEGGEALPVVMVKVLFLKGGFILNVLGHHSFFDGGAFTRFLEVLAGMMRVGEGEAMTGLGLNRTFPSGHDLALSLPKMENKSYEELLALCPEYKEWEGKAKNGPTHPVCDKLPGREGQVSKGSSRIFVFTFAKIAQLSNDIKTKHNVKAGIYECLSGLLWCLTYYARFSVANDSTRHPKADFERFLHKHFSTAQPVFSTPTDWIARVAASKASDSFKAQIASETANYLGNKITWISTRTVSSNLLHVAALDLGLGSSLGNLSQVISAIAKSSTDVGNNVEQFLTVRHNLFSALSNSSSEENVDIRQIGLSFDPRQPTEWQMNSWKNFGADTEWGFPAMFCKNCQGMKPIVPLNACRGSSQEVNVTKPDAVRRVQAKYGVSGGLWLPARKEDKKEMFVQISLPEEVMEVFVKVVGKWVERVI</sequence>
<evidence type="ECO:0000313" key="3">
    <source>
        <dbReference type="EMBL" id="KAK3398872.1"/>
    </source>
</evidence>
<feature type="region of interest" description="Disordered" evidence="2">
    <location>
        <begin position="1"/>
        <end position="27"/>
    </location>
</feature>
<organism evidence="3 4">
    <name type="scientific">Sordaria brevicollis</name>
    <dbReference type="NCBI Taxonomy" id="83679"/>
    <lineage>
        <taxon>Eukaryota</taxon>
        <taxon>Fungi</taxon>
        <taxon>Dikarya</taxon>
        <taxon>Ascomycota</taxon>
        <taxon>Pezizomycotina</taxon>
        <taxon>Sordariomycetes</taxon>
        <taxon>Sordariomycetidae</taxon>
        <taxon>Sordariales</taxon>
        <taxon>Sordariaceae</taxon>
        <taxon>Sordaria</taxon>
    </lineage>
</organism>
<protein>
    <recommendedName>
        <fullName evidence="5">Trichothecene 3-O-acetyltransferase</fullName>
    </recommendedName>
</protein>
<comment type="caution">
    <text evidence="3">The sequence shown here is derived from an EMBL/GenBank/DDBJ whole genome shotgun (WGS) entry which is preliminary data.</text>
</comment>
<dbReference type="PANTHER" id="PTHR31642">
    <property type="entry name" value="TRICHOTHECENE 3-O-ACETYLTRANSFERASE"/>
    <property type="match status" value="1"/>
</dbReference>
<dbReference type="GO" id="GO:0044550">
    <property type="term" value="P:secondary metabolite biosynthetic process"/>
    <property type="evidence" value="ECO:0007669"/>
    <property type="project" value="TreeGrafter"/>
</dbReference>
<evidence type="ECO:0000256" key="1">
    <source>
        <dbReference type="ARBA" id="ARBA00022679"/>
    </source>
</evidence>
<dbReference type="Gene3D" id="3.30.559.10">
    <property type="entry name" value="Chloramphenicol acetyltransferase-like domain"/>
    <property type="match status" value="2"/>
</dbReference>
<feature type="compositionally biased region" description="Polar residues" evidence="2">
    <location>
        <begin position="1"/>
        <end position="10"/>
    </location>
</feature>
<gene>
    <name evidence="3" type="ORF">B0T20DRAFT_438296</name>
</gene>
<dbReference type="PANTHER" id="PTHR31642:SF310">
    <property type="entry name" value="FATTY ALCOHOL:CAFFEOYL-COA ACYLTRANSFERASE"/>
    <property type="match status" value="1"/>
</dbReference>
<dbReference type="Proteomes" id="UP001281003">
    <property type="component" value="Unassembled WGS sequence"/>
</dbReference>
<dbReference type="InterPro" id="IPR050317">
    <property type="entry name" value="Plant_Fungal_Acyltransferase"/>
</dbReference>
<name>A0AAE0UCB3_SORBR</name>
<accession>A0AAE0UCB3</accession>
<keyword evidence="1" id="KW-0808">Transferase</keyword>
<evidence type="ECO:0008006" key="5">
    <source>
        <dbReference type="Google" id="ProtNLM"/>
    </source>
</evidence>
<dbReference type="InterPro" id="IPR023213">
    <property type="entry name" value="CAT-like_dom_sf"/>
</dbReference>